<reference evidence="7 8" key="1">
    <citation type="journal article" date="2015" name="Genome Biol. Evol.">
        <title>Comparative Genomics of a Bacterivorous Green Alga Reveals Evolutionary Causalities and Consequences of Phago-Mixotrophic Mode of Nutrition.</title>
        <authorList>
            <person name="Burns J.A."/>
            <person name="Paasch A."/>
            <person name="Narechania A."/>
            <person name="Kim E."/>
        </authorList>
    </citation>
    <scope>NUCLEOTIDE SEQUENCE [LARGE SCALE GENOMIC DNA]</scope>
    <source>
        <strain evidence="7 8">PLY_AMNH</strain>
    </source>
</reference>
<evidence type="ECO:0000313" key="8">
    <source>
        <dbReference type="Proteomes" id="UP001190700"/>
    </source>
</evidence>
<dbReference type="InterPro" id="IPR003162">
    <property type="entry name" value="TFIID-31"/>
</dbReference>
<keyword evidence="4" id="KW-0804">Transcription</keyword>
<dbReference type="EMBL" id="LGRX02015882">
    <property type="protein sequence ID" value="KAK3262899.1"/>
    <property type="molecule type" value="Genomic_DNA"/>
</dbReference>
<feature type="region of interest" description="Disordered" evidence="6">
    <location>
        <begin position="160"/>
        <end position="192"/>
    </location>
</feature>
<protein>
    <recommendedName>
        <fullName evidence="9">Transcription initiation factor TFIID subunit 9</fullName>
    </recommendedName>
</protein>
<keyword evidence="3" id="KW-0805">Transcription regulation</keyword>
<dbReference type="AlphaFoldDB" id="A0AAE0FNB2"/>
<comment type="caution">
    <text evidence="7">The sequence shown here is derived from an EMBL/GenBank/DDBJ whole genome shotgun (WGS) entry which is preliminary data.</text>
</comment>
<keyword evidence="5" id="KW-0539">Nucleus</keyword>
<keyword evidence="8" id="KW-1185">Reference proteome</keyword>
<dbReference type="InterPro" id="IPR051431">
    <property type="entry name" value="TFIID_subunit_9"/>
</dbReference>
<dbReference type="Gene3D" id="1.10.20.10">
    <property type="entry name" value="Histone, subunit A"/>
    <property type="match status" value="1"/>
</dbReference>
<evidence type="ECO:0000256" key="2">
    <source>
        <dbReference type="ARBA" id="ARBA00007646"/>
    </source>
</evidence>
<dbReference type="GO" id="GO:0051123">
    <property type="term" value="P:RNA polymerase II preinitiation complex assembly"/>
    <property type="evidence" value="ECO:0007669"/>
    <property type="project" value="TreeGrafter"/>
</dbReference>
<accession>A0AAE0FNB2</accession>
<evidence type="ECO:0000256" key="5">
    <source>
        <dbReference type="ARBA" id="ARBA00023242"/>
    </source>
</evidence>
<dbReference type="PANTHER" id="PTHR48068">
    <property type="entry name" value="TAF9 RNA POLYMERASE II, TATA BOX-BINDING PROTEIN (TBP)-ASSOCIATED FACTOR"/>
    <property type="match status" value="1"/>
</dbReference>
<dbReference type="SUPFAM" id="SSF47113">
    <property type="entry name" value="Histone-fold"/>
    <property type="match status" value="1"/>
</dbReference>
<evidence type="ECO:0008006" key="9">
    <source>
        <dbReference type="Google" id="ProtNLM"/>
    </source>
</evidence>
<gene>
    <name evidence="7" type="ORF">CYMTET_28271</name>
</gene>
<sequence length="236" mass="25294">MASAGESSEVPRDIKVIENILRSMGVQQWEPRVLNQLLEYMYRYVSEVLEESQAYSEYAGKSSIDVQDVRLAERAYVNSTFTSPPPREVLQQLSHTLNAVPLKPISGRPGMHLPPEEQTLTTPGWQVLLPTPAAAAGVAGAAGAAGAGGDTNMDCGTAEAEAGAQTRPAQGAPSADSAASQKLVTTGGKEVAAGRERGQKLAYCPYSDRIRYRPAQPRDCGNTDATALRYVLRQDF</sequence>
<evidence type="ECO:0000256" key="1">
    <source>
        <dbReference type="ARBA" id="ARBA00004123"/>
    </source>
</evidence>
<dbReference type="Proteomes" id="UP001190700">
    <property type="component" value="Unassembled WGS sequence"/>
</dbReference>
<evidence type="ECO:0000313" key="7">
    <source>
        <dbReference type="EMBL" id="KAK3262899.1"/>
    </source>
</evidence>
<dbReference type="PANTHER" id="PTHR48068:SF4">
    <property type="entry name" value="TATA-BOX BINDING PROTEIN ASSOCIATED FACTOR 9"/>
    <property type="match status" value="1"/>
</dbReference>
<dbReference type="GO" id="GO:0016251">
    <property type="term" value="F:RNA polymerase II general transcription initiation factor activity"/>
    <property type="evidence" value="ECO:0007669"/>
    <property type="project" value="TreeGrafter"/>
</dbReference>
<proteinExistence type="inferred from homology"/>
<evidence type="ECO:0000256" key="3">
    <source>
        <dbReference type="ARBA" id="ARBA00023015"/>
    </source>
</evidence>
<name>A0AAE0FNB2_9CHLO</name>
<dbReference type="CDD" id="cd07979">
    <property type="entry name" value="HFD_TAF9"/>
    <property type="match status" value="1"/>
</dbReference>
<dbReference type="InterPro" id="IPR009072">
    <property type="entry name" value="Histone-fold"/>
</dbReference>
<dbReference type="Pfam" id="PF02291">
    <property type="entry name" value="TFIID-31kDa"/>
    <property type="match status" value="1"/>
</dbReference>
<evidence type="ECO:0000256" key="6">
    <source>
        <dbReference type="SAM" id="MobiDB-lite"/>
    </source>
</evidence>
<dbReference type="GO" id="GO:0046982">
    <property type="term" value="F:protein heterodimerization activity"/>
    <property type="evidence" value="ECO:0007669"/>
    <property type="project" value="InterPro"/>
</dbReference>
<organism evidence="7 8">
    <name type="scientific">Cymbomonas tetramitiformis</name>
    <dbReference type="NCBI Taxonomy" id="36881"/>
    <lineage>
        <taxon>Eukaryota</taxon>
        <taxon>Viridiplantae</taxon>
        <taxon>Chlorophyta</taxon>
        <taxon>Pyramimonadophyceae</taxon>
        <taxon>Pyramimonadales</taxon>
        <taxon>Pyramimonadaceae</taxon>
        <taxon>Cymbomonas</taxon>
    </lineage>
</organism>
<dbReference type="GO" id="GO:0003713">
    <property type="term" value="F:transcription coactivator activity"/>
    <property type="evidence" value="ECO:0007669"/>
    <property type="project" value="TreeGrafter"/>
</dbReference>
<dbReference type="GO" id="GO:0005669">
    <property type="term" value="C:transcription factor TFIID complex"/>
    <property type="evidence" value="ECO:0007669"/>
    <property type="project" value="TreeGrafter"/>
</dbReference>
<comment type="subcellular location">
    <subcellularLocation>
        <location evidence="1">Nucleus</location>
    </subcellularLocation>
</comment>
<comment type="similarity">
    <text evidence="2">Belongs to the TAF9 family.</text>
</comment>
<evidence type="ECO:0000256" key="4">
    <source>
        <dbReference type="ARBA" id="ARBA00023163"/>
    </source>
</evidence>
<dbReference type="GO" id="GO:0000124">
    <property type="term" value="C:SAGA complex"/>
    <property type="evidence" value="ECO:0007669"/>
    <property type="project" value="TreeGrafter"/>
</dbReference>